<proteinExistence type="predicted"/>
<reference evidence="4 5" key="1">
    <citation type="submission" date="2020-04" db="EMBL/GenBank/DDBJ databases">
        <title>Perkinsus olseni comparative genomics.</title>
        <authorList>
            <person name="Bogema D.R."/>
        </authorList>
    </citation>
    <scope>NUCLEOTIDE SEQUENCE [LARGE SCALE GENOMIC DNA]</scope>
    <source>
        <strain evidence="2">ATCC PRA-179</strain>
        <strain evidence="3">ATCC PRA-31</strain>
    </source>
</reference>
<feature type="non-terminal residue" evidence="3">
    <location>
        <position position="1"/>
    </location>
</feature>
<dbReference type="Proteomes" id="UP000572268">
    <property type="component" value="Unassembled WGS sequence"/>
</dbReference>
<evidence type="ECO:0000313" key="2">
    <source>
        <dbReference type="EMBL" id="KAF4648299.1"/>
    </source>
</evidence>
<dbReference type="Proteomes" id="UP000570595">
    <property type="component" value="Unassembled WGS sequence"/>
</dbReference>
<evidence type="ECO:0000313" key="3">
    <source>
        <dbReference type="EMBL" id="KAF4648711.1"/>
    </source>
</evidence>
<sequence length="191" mass="21928">REATPSDGEESVLSNSKDYDRLHEDLAEKLVRRYSSLGLDLRLQWWIATKQASMYAMFGLPTEVVEDEENVASFGLQSPKRRFRDNQLLSLTPIAASTGVAHVRQGRHTEKDTFDGSGSSALRCLRQEVHRLEEKILGLRERLKEGEVKVADEGEITEAEYLSTEEWEEAEAKRQLVKQKLWLRNAREILQ</sequence>
<dbReference type="EMBL" id="JABANN010001839">
    <property type="protein sequence ID" value="KAF4648711.1"/>
    <property type="molecule type" value="Genomic_DNA"/>
</dbReference>
<dbReference type="AlphaFoldDB" id="A0A7J6KQ53"/>
<evidence type="ECO:0000256" key="1">
    <source>
        <dbReference type="SAM" id="Coils"/>
    </source>
</evidence>
<feature type="non-terminal residue" evidence="3">
    <location>
        <position position="191"/>
    </location>
</feature>
<organism evidence="3 5">
    <name type="scientific">Perkinsus olseni</name>
    <name type="common">Perkinsus atlanticus</name>
    <dbReference type="NCBI Taxonomy" id="32597"/>
    <lineage>
        <taxon>Eukaryota</taxon>
        <taxon>Sar</taxon>
        <taxon>Alveolata</taxon>
        <taxon>Perkinsozoa</taxon>
        <taxon>Perkinsea</taxon>
        <taxon>Perkinsida</taxon>
        <taxon>Perkinsidae</taxon>
        <taxon>Perkinsus</taxon>
    </lineage>
</organism>
<keyword evidence="1" id="KW-0175">Coiled coil</keyword>
<comment type="caution">
    <text evidence="3">The sequence shown here is derived from an EMBL/GenBank/DDBJ whole genome shotgun (WGS) entry which is preliminary data.</text>
</comment>
<gene>
    <name evidence="3" type="ORF">FOL46_002591</name>
    <name evidence="2" type="ORF">FOZ61_002890</name>
</gene>
<evidence type="ECO:0000313" key="5">
    <source>
        <dbReference type="Proteomes" id="UP000572268"/>
    </source>
</evidence>
<evidence type="ECO:0000313" key="4">
    <source>
        <dbReference type="Proteomes" id="UP000570595"/>
    </source>
</evidence>
<protein>
    <submittedName>
        <fullName evidence="3">Uncharacterized protein</fullName>
    </submittedName>
</protein>
<name>A0A7J6KQ53_PEROL</name>
<dbReference type="EMBL" id="JABAHT010001845">
    <property type="protein sequence ID" value="KAF4648299.1"/>
    <property type="molecule type" value="Genomic_DNA"/>
</dbReference>
<feature type="coiled-coil region" evidence="1">
    <location>
        <begin position="122"/>
        <end position="149"/>
    </location>
</feature>
<accession>A0A7J6KQ53</accession>